<reference evidence="1" key="1">
    <citation type="submission" date="2018-02" db="EMBL/GenBank/DDBJ databases">
        <title>Rhizophora mucronata_Transcriptome.</title>
        <authorList>
            <person name="Meera S.P."/>
            <person name="Sreeshan A."/>
            <person name="Augustine A."/>
        </authorList>
    </citation>
    <scope>NUCLEOTIDE SEQUENCE</scope>
    <source>
        <tissue evidence="1">Leaf</tissue>
    </source>
</reference>
<dbReference type="EMBL" id="GGEC01092362">
    <property type="protein sequence ID" value="MBX72846.1"/>
    <property type="molecule type" value="Transcribed_RNA"/>
</dbReference>
<sequence>MIQEWTCCPMRREEEPEQASKTHVNVKSLGLVLDSTISRKSTKASINLPFCT</sequence>
<accession>A0A2P2R0S1</accession>
<proteinExistence type="predicted"/>
<protein>
    <submittedName>
        <fullName evidence="1">Uncharacterized protein</fullName>
    </submittedName>
</protein>
<evidence type="ECO:0000313" key="1">
    <source>
        <dbReference type="EMBL" id="MBX72846.1"/>
    </source>
</evidence>
<organism evidence="1">
    <name type="scientific">Rhizophora mucronata</name>
    <name type="common">Asiatic mangrove</name>
    <dbReference type="NCBI Taxonomy" id="61149"/>
    <lineage>
        <taxon>Eukaryota</taxon>
        <taxon>Viridiplantae</taxon>
        <taxon>Streptophyta</taxon>
        <taxon>Embryophyta</taxon>
        <taxon>Tracheophyta</taxon>
        <taxon>Spermatophyta</taxon>
        <taxon>Magnoliopsida</taxon>
        <taxon>eudicotyledons</taxon>
        <taxon>Gunneridae</taxon>
        <taxon>Pentapetalae</taxon>
        <taxon>rosids</taxon>
        <taxon>fabids</taxon>
        <taxon>Malpighiales</taxon>
        <taxon>Rhizophoraceae</taxon>
        <taxon>Rhizophora</taxon>
    </lineage>
</organism>
<dbReference type="AlphaFoldDB" id="A0A2P2R0S1"/>
<name>A0A2P2R0S1_RHIMU</name>